<reference evidence="2" key="1">
    <citation type="journal article" date="2009" name="PLoS Genet.">
        <title>Organised genome dynamics in the Escherichia coli species results in highly diverse adaptive paths.</title>
        <authorList>
            <person name="Touchon M."/>
            <person name="Hoede C."/>
            <person name="Tenaillon O."/>
            <person name="Barbe V."/>
            <person name="Baeriswyl S."/>
            <person name="Bidet P."/>
            <person name="Bingen E."/>
            <person name="Bonacorsi S."/>
            <person name="Bouchier C."/>
            <person name="Bouvet O."/>
            <person name="Calteau A."/>
            <person name="Chiapello H."/>
            <person name="Clermont O."/>
            <person name="Cruveiller S."/>
            <person name="Danchin A."/>
            <person name="Diard M."/>
            <person name="Dossat C."/>
            <person name="Karoui M.E."/>
            <person name="Frapy E."/>
            <person name="Garry L."/>
            <person name="Ghigo J.M."/>
            <person name="Gilles A.M."/>
            <person name="Johnson J."/>
            <person name="Le Bouguenec C."/>
            <person name="Lescat M."/>
            <person name="Mangenot S."/>
            <person name="Martinez-Jehanne V."/>
            <person name="Matic I."/>
            <person name="Nassif X."/>
            <person name="Oztas S."/>
            <person name="Petit M.A."/>
            <person name="Pichon C."/>
            <person name="Rouy Z."/>
            <person name="Ruf C.S."/>
            <person name="Schneider D."/>
            <person name="Tourret J."/>
            <person name="Vacherie B."/>
            <person name="Vallenet D."/>
            <person name="Medigue C."/>
            <person name="Rocha E.P.C."/>
            <person name="Denamur E."/>
        </authorList>
    </citation>
    <scope>NUCLEOTIDE SEQUENCE [LARGE SCALE GENOMIC DNA]</scope>
    <source>
        <strain evidence="2">UMN026 / ExPEC</strain>
    </source>
</reference>
<organism evidence="1 2">
    <name type="scientific">Escherichia coli O17:K52:H18 (strain UMN026 / ExPEC)</name>
    <dbReference type="NCBI Taxonomy" id="585056"/>
    <lineage>
        <taxon>Bacteria</taxon>
        <taxon>Pseudomonadati</taxon>
        <taxon>Pseudomonadota</taxon>
        <taxon>Gammaproteobacteria</taxon>
        <taxon>Enterobacterales</taxon>
        <taxon>Enterobacteriaceae</taxon>
        <taxon>Escherichia</taxon>
    </lineage>
</organism>
<sequence>MHSKQTAELVIVCDLQYLNVLGTIAVPNKFTLPSLNSIFAPILYCQLSFLVHRYR</sequence>
<proteinExistence type="predicted"/>
<dbReference type="Proteomes" id="UP000007097">
    <property type="component" value="Chromosome"/>
</dbReference>
<accession>B7N462</accession>
<gene>
    <name evidence="1" type="ordered locus">ECUMN_1548</name>
</gene>
<name>B7N462_ECOLU</name>
<evidence type="ECO:0000313" key="2">
    <source>
        <dbReference type="Proteomes" id="UP000007097"/>
    </source>
</evidence>
<protein>
    <submittedName>
        <fullName evidence="1">Uncharacterized protein</fullName>
    </submittedName>
</protein>
<dbReference type="KEGG" id="eum:ECUMN_1548"/>
<dbReference type="STRING" id="585056.ECUMN_1548"/>
<dbReference type="EMBL" id="CU928163">
    <property type="protein sequence ID" value="CAR12755.1"/>
    <property type="molecule type" value="Genomic_DNA"/>
</dbReference>
<dbReference type="HOGENOM" id="CLU_3176938_0_0_6"/>
<evidence type="ECO:0000313" key="1">
    <source>
        <dbReference type="EMBL" id="CAR12755.1"/>
    </source>
</evidence>
<dbReference type="AlphaFoldDB" id="B7N462"/>